<evidence type="ECO:0000313" key="7">
    <source>
        <dbReference type="Proteomes" id="UP000011713"/>
    </source>
</evidence>
<dbReference type="HOGENOM" id="CLU_018425_0_0_1"/>
<dbReference type="InterPro" id="IPR045257">
    <property type="entry name" value="E2/Pdx1"/>
</dbReference>
<dbReference type="InterPro" id="IPR000089">
    <property type="entry name" value="Biotin_lipoyl"/>
</dbReference>
<feature type="domain" description="FHA" evidence="4">
    <location>
        <begin position="47"/>
        <end position="80"/>
    </location>
</feature>
<evidence type="ECO:0000259" key="5">
    <source>
        <dbReference type="PROSITE" id="PS50968"/>
    </source>
</evidence>
<dbReference type="Pfam" id="PF00364">
    <property type="entry name" value="Biotin_lipoyl"/>
    <property type="match status" value="1"/>
</dbReference>
<dbReference type="Gene3D" id="2.40.50.100">
    <property type="match status" value="1"/>
</dbReference>
<dbReference type="FunFam" id="2.40.50.100:FF:000010">
    <property type="entry name" value="Acetyltransferase component of pyruvate dehydrogenase complex"/>
    <property type="match status" value="1"/>
</dbReference>
<dbReference type="InterPro" id="IPR011053">
    <property type="entry name" value="Single_hybrid_motif"/>
</dbReference>
<feature type="compositionally biased region" description="Polar residues" evidence="3">
    <location>
        <begin position="728"/>
        <end position="748"/>
    </location>
</feature>
<dbReference type="SUPFAM" id="SSF49879">
    <property type="entry name" value="SMAD/FHA domain"/>
    <property type="match status" value="1"/>
</dbReference>
<dbReference type="STRING" id="559515.M4B468"/>
<keyword evidence="2" id="KW-0175">Coiled coil</keyword>
<feature type="compositionally biased region" description="Basic and acidic residues" evidence="3">
    <location>
        <begin position="717"/>
        <end position="726"/>
    </location>
</feature>
<keyword evidence="7" id="KW-1185">Reference proteome</keyword>
<dbReference type="InParanoid" id="M4B468"/>
<dbReference type="Pfam" id="PF00498">
    <property type="entry name" value="FHA"/>
    <property type="match status" value="1"/>
</dbReference>
<reference evidence="7" key="1">
    <citation type="journal article" date="2010" name="Science">
        <title>Signatures of adaptation to obligate biotrophy in the Hyaloperonospora arabidopsidis genome.</title>
        <authorList>
            <person name="Baxter L."/>
            <person name="Tripathy S."/>
            <person name="Ishaque N."/>
            <person name="Boot N."/>
            <person name="Cabral A."/>
            <person name="Kemen E."/>
            <person name="Thines M."/>
            <person name="Ah-Fong A."/>
            <person name="Anderson R."/>
            <person name="Badejoko W."/>
            <person name="Bittner-Eddy P."/>
            <person name="Boore J.L."/>
            <person name="Chibucos M.C."/>
            <person name="Coates M."/>
            <person name="Dehal P."/>
            <person name="Delehaunty K."/>
            <person name="Dong S."/>
            <person name="Downton P."/>
            <person name="Dumas B."/>
            <person name="Fabro G."/>
            <person name="Fronick C."/>
            <person name="Fuerstenberg S.I."/>
            <person name="Fulton L."/>
            <person name="Gaulin E."/>
            <person name="Govers F."/>
            <person name="Hughes L."/>
            <person name="Humphray S."/>
            <person name="Jiang R.H."/>
            <person name="Judelson H."/>
            <person name="Kamoun S."/>
            <person name="Kyung K."/>
            <person name="Meijer H."/>
            <person name="Minx P."/>
            <person name="Morris P."/>
            <person name="Nelson J."/>
            <person name="Phuntumart V."/>
            <person name="Qutob D."/>
            <person name="Rehmany A."/>
            <person name="Rougon-Cardoso A."/>
            <person name="Ryden P."/>
            <person name="Torto-Alalibo T."/>
            <person name="Studholme D."/>
            <person name="Wang Y."/>
            <person name="Win J."/>
            <person name="Wood J."/>
            <person name="Clifton S.W."/>
            <person name="Rogers J."/>
            <person name="Van den Ackerveken G."/>
            <person name="Jones J.D."/>
            <person name="McDowell J.M."/>
            <person name="Beynon J."/>
            <person name="Tyler B.M."/>
        </authorList>
    </citation>
    <scope>NUCLEOTIDE SEQUENCE [LARGE SCALE GENOMIC DNA]</scope>
    <source>
        <strain evidence="7">Emoy2</strain>
    </source>
</reference>
<proteinExistence type="predicted"/>
<name>M4B468_HYAAE</name>
<dbReference type="EnsemblProtists" id="HpaT801067">
    <property type="protein sequence ID" value="HpaP801067"/>
    <property type="gene ID" value="HpaG801067"/>
</dbReference>
<dbReference type="PROSITE" id="PS50006">
    <property type="entry name" value="FHA_DOMAIN"/>
    <property type="match status" value="1"/>
</dbReference>
<evidence type="ECO:0000256" key="3">
    <source>
        <dbReference type="SAM" id="MobiDB-lite"/>
    </source>
</evidence>
<reference evidence="6" key="2">
    <citation type="submission" date="2015-06" db="UniProtKB">
        <authorList>
            <consortium name="EnsemblProtists"/>
        </authorList>
    </citation>
    <scope>IDENTIFICATION</scope>
    <source>
        <strain evidence="6">Emoy2</strain>
    </source>
</reference>
<evidence type="ECO:0000256" key="1">
    <source>
        <dbReference type="ARBA" id="ARBA00022823"/>
    </source>
</evidence>
<keyword evidence="1" id="KW-0450">Lipoyl</keyword>
<dbReference type="VEuPathDB" id="FungiDB:HpaG801067"/>
<dbReference type="CDD" id="cd06849">
    <property type="entry name" value="lipoyl_domain"/>
    <property type="match status" value="1"/>
</dbReference>
<dbReference type="InterPro" id="IPR008984">
    <property type="entry name" value="SMAD_FHA_dom_sf"/>
</dbReference>
<protein>
    <recommendedName>
        <fullName evidence="8">FHA domain-containing protein</fullName>
    </recommendedName>
</protein>
<evidence type="ECO:0000259" key="4">
    <source>
        <dbReference type="PROSITE" id="PS50006"/>
    </source>
</evidence>
<dbReference type="PROSITE" id="PS50968">
    <property type="entry name" value="BIOTINYL_LIPOYL"/>
    <property type="match status" value="1"/>
</dbReference>
<dbReference type="InterPro" id="IPR000253">
    <property type="entry name" value="FHA_dom"/>
</dbReference>
<dbReference type="GO" id="GO:0004742">
    <property type="term" value="F:dihydrolipoyllysine-residue acetyltransferase activity"/>
    <property type="evidence" value="ECO:0007669"/>
    <property type="project" value="TreeGrafter"/>
</dbReference>
<dbReference type="Gene3D" id="2.60.200.20">
    <property type="match status" value="1"/>
</dbReference>
<sequence length="816" mass="89455">MTAQQHAAEPWGRLTLVSKDPAEDSDHIYLTNAVTTIGRNKRRCDHHCIVQRDDTNATGEPVIKLQDNSRNGIWVNADRVGKGVSVRLDRGYTLHFTKPGATPAGVTPMAFKLEFLNFVGRQPVTAEAKVNEVPDDVEMTAVVDEPFEAVTQCSTPADSPHLREKKRKRVHAEAEVVQAATQEPESKSETAGSQIDAVESKLKAAEAIVVTEKGFEQSVASQVDKPTKDNLDLMEKLEAASVENLQLKADLAAVDSEREMKVKEAALTATTRLREELDAKQRAMDVKNKRASMKSLELDRETLSHEMAGKLIEETKKYQQKIEAEHYEQRREASEKMAALVNENEKLRILQSAKDEALGECEDKLTSLREKVTAMEKTIAAKEDQLVDCGNKIADLESKLAVLKEESAEIVGLLSTAEEKVVAAEDRAAKADITAAAAARAYANSSFDANERQRLHNSISSFRCELETYRAQLASREIECKKQEAAAMRVAIASANISAEGVTQDNNDPEVLRARLVAASDLFRHVEALGLQGMRVINGVNSSVPLRLSLTQAASRQPNKRIDCCLIQEVLDPFTRPLFSLAMLRTAFHLRSMVQRRPVARLARTFASYPPHEVIGLPSLSPTMETGNMSKWNMKEGDAISAGDVVCEIETDKAVVDYEATDDMFLAKILIPEGTENVPVGQPMMVVCDEVESIAAFKEFKLEEETAIPAGDVLSKEDEMPKKEEEVMSSTISEPVAATSPSTNQNKTEPAIPSAPVTPLPKAVAPAPTTAAVFEEKWGLGIKKSAISTSIIKRQQAYIALYGITGMTPAELPSKK</sequence>
<dbReference type="eggNOG" id="KOG0557">
    <property type="taxonomic scope" value="Eukaryota"/>
</dbReference>
<dbReference type="OMA" id="WSESHTI"/>
<feature type="region of interest" description="Disordered" evidence="3">
    <location>
        <begin position="717"/>
        <end position="760"/>
    </location>
</feature>
<dbReference type="AlphaFoldDB" id="M4B468"/>
<evidence type="ECO:0000256" key="2">
    <source>
        <dbReference type="SAM" id="Coils"/>
    </source>
</evidence>
<evidence type="ECO:0008006" key="8">
    <source>
        <dbReference type="Google" id="ProtNLM"/>
    </source>
</evidence>
<dbReference type="GO" id="GO:0006086">
    <property type="term" value="P:pyruvate decarboxylation to acetyl-CoA"/>
    <property type="evidence" value="ECO:0007669"/>
    <property type="project" value="InterPro"/>
</dbReference>
<dbReference type="PANTHER" id="PTHR23151">
    <property type="entry name" value="DIHYDROLIPOAMIDE ACETYL/SUCCINYL-TRANSFERASE-RELATED"/>
    <property type="match status" value="1"/>
</dbReference>
<organism evidence="6 7">
    <name type="scientific">Hyaloperonospora arabidopsidis (strain Emoy2)</name>
    <name type="common">Downy mildew agent</name>
    <name type="synonym">Peronospora arabidopsidis</name>
    <dbReference type="NCBI Taxonomy" id="559515"/>
    <lineage>
        <taxon>Eukaryota</taxon>
        <taxon>Sar</taxon>
        <taxon>Stramenopiles</taxon>
        <taxon>Oomycota</taxon>
        <taxon>Peronosporomycetes</taxon>
        <taxon>Peronosporales</taxon>
        <taxon>Peronosporaceae</taxon>
        <taxon>Hyaloperonospora</taxon>
    </lineage>
</organism>
<accession>M4B468</accession>
<dbReference type="SUPFAM" id="SSF51230">
    <property type="entry name" value="Single hybrid motif"/>
    <property type="match status" value="1"/>
</dbReference>
<dbReference type="PANTHER" id="PTHR23151:SF90">
    <property type="entry name" value="DIHYDROLIPOYLLYSINE-RESIDUE ACETYLTRANSFERASE COMPONENT OF PYRUVATE DEHYDROGENASE COMPLEX, MITOCHONDRIAL-RELATED"/>
    <property type="match status" value="1"/>
</dbReference>
<feature type="domain" description="Lipoyl-binding" evidence="5">
    <location>
        <begin position="612"/>
        <end position="688"/>
    </location>
</feature>
<feature type="coiled-coil region" evidence="2">
    <location>
        <begin position="286"/>
        <end position="434"/>
    </location>
</feature>
<evidence type="ECO:0000313" key="6">
    <source>
        <dbReference type="EnsemblProtists" id="HpaP801067"/>
    </source>
</evidence>
<dbReference type="Proteomes" id="UP000011713">
    <property type="component" value="Unassembled WGS sequence"/>
</dbReference>
<dbReference type="EMBL" id="JH598253">
    <property type="status" value="NOT_ANNOTATED_CDS"/>
    <property type="molecule type" value="Genomic_DNA"/>
</dbReference>
<dbReference type="GO" id="GO:0045254">
    <property type="term" value="C:pyruvate dehydrogenase complex"/>
    <property type="evidence" value="ECO:0007669"/>
    <property type="project" value="InterPro"/>
</dbReference>